<dbReference type="PANTHER" id="PTHR24559:SF444">
    <property type="entry name" value="REVERSE TRANSCRIPTASE DOMAIN-CONTAINING PROTEIN"/>
    <property type="match status" value="1"/>
</dbReference>
<organism evidence="1 2">
    <name type="scientific">Phytophthora megakarya</name>
    <dbReference type="NCBI Taxonomy" id="4795"/>
    <lineage>
        <taxon>Eukaryota</taxon>
        <taxon>Sar</taxon>
        <taxon>Stramenopiles</taxon>
        <taxon>Oomycota</taxon>
        <taxon>Peronosporomycetes</taxon>
        <taxon>Peronosporales</taxon>
        <taxon>Peronosporaceae</taxon>
        <taxon>Phytophthora</taxon>
    </lineage>
</organism>
<dbReference type="Gene3D" id="3.10.10.10">
    <property type="entry name" value="HIV Type 1 Reverse Transcriptase, subunit A, domain 1"/>
    <property type="match status" value="1"/>
</dbReference>
<evidence type="ECO:0008006" key="3">
    <source>
        <dbReference type="Google" id="ProtNLM"/>
    </source>
</evidence>
<accession>A0A225W801</accession>
<proteinExistence type="predicted"/>
<dbReference type="PANTHER" id="PTHR24559">
    <property type="entry name" value="TRANSPOSON TY3-I GAG-POL POLYPROTEIN"/>
    <property type="match status" value="1"/>
</dbReference>
<comment type="caution">
    <text evidence="1">The sequence shown here is derived from an EMBL/GenBank/DDBJ whole genome shotgun (WGS) entry which is preliminary data.</text>
</comment>
<evidence type="ECO:0000313" key="1">
    <source>
        <dbReference type="EMBL" id="OWZ13524.1"/>
    </source>
</evidence>
<evidence type="ECO:0000313" key="2">
    <source>
        <dbReference type="Proteomes" id="UP000198211"/>
    </source>
</evidence>
<dbReference type="SUPFAM" id="SSF56672">
    <property type="entry name" value="DNA/RNA polymerases"/>
    <property type="match status" value="1"/>
</dbReference>
<protein>
    <recommendedName>
        <fullName evidence="3">Reverse transcriptase</fullName>
    </recommendedName>
</protein>
<dbReference type="InterPro" id="IPR043502">
    <property type="entry name" value="DNA/RNA_pol_sf"/>
</dbReference>
<dbReference type="InterPro" id="IPR053134">
    <property type="entry name" value="RNA-dir_DNA_polymerase"/>
</dbReference>
<dbReference type="AlphaFoldDB" id="A0A225W801"/>
<keyword evidence="2" id="KW-1185">Reference proteome</keyword>
<reference evidence="2" key="1">
    <citation type="submission" date="2017-03" db="EMBL/GenBank/DDBJ databases">
        <title>Phytopthora megakarya and P. palmivora, two closely related causual agents of cacao black pod achieved similar genome size and gene model numbers by different mechanisms.</title>
        <authorList>
            <person name="Ali S."/>
            <person name="Shao J."/>
            <person name="Larry D.J."/>
            <person name="Kronmiller B."/>
            <person name="Shen D."/>
            <person name="Strem M.D."/>
            <person name="Melnick R.L."/>
            <person name="Guiltinan M.J."/>
            <person name="Tyler B.M."/>
            <person name="Meinhardt L.W."/>
            <person name="Bailey B.A."/>
        </authorList>
    </citation>
    <scope>NUCLEOTIDE SEQUENCE [LARGE SCALE GENOMIC DNA]</scope>
    <source>
        <strain evidence="2">zdho120</strain>
    </source>
</reference>
<gene>
    <name evidence="1" type="ORF">PHMEG_00013131</name>
</gene>
<dbReference type="OrthoDB" id="773199at2759"/>
<dbReference type="EMBL" id="NBNE01001556">
    <property type="protein sequence ID" value="OWZ13524.1"/>
    <property type="molecule type" value="Genomic_DNA"/>
</dbReference>
<name>A0A225W801_9STRA</name>
<dbReference type="Proteomes" id="UP000198211">
    <property type="component" value="Unassembled WGS sequence"/>
</dbReference>
<sequence>MPWVREIKAAGLIRRSMAPHGAPTFCVKKLNGWRIVHDYRPMNLNTIRRTMSMPRKDKTLEAIGYYQFRMREKDIPYTAFQNPDG</sequence>